<proteinExistence type="inferred from homology"/>
<dbReference type="PANTHER" id="PTHR43163:SF6">
    <property type="entry name" value="DIPEPTIDE TRANSPORT SYSTEM PERMEASE PROTEIN DPPB-RELATED"/>
    <property type="match status" value="1"/>
</dbReference>
<keyword evidence="3" id="KW-1003">Cell membrane</keyword>
<keyword evidence="10" id="KW-1185">Reference proteome</keyword>
<name>A0A949UUY7_9HYPH</name>
<dbReference type="PROSITE" id="PS50928">
    <property type="entry name" value="ABC_TM1"/>
    <property type="match status" value="1"/>
</dbReference>
<organism evidence="9 10">
    <name type="scientific">Falsochrobactrum tianjinense</name>
    <dbReference type="NCBI Taxonomy" id="2706015"/>
    <lineage>
        <taxon>Bacteria</taxon>
        <taxon>Pseudomonadati</taxon>
        <taxon>Pseudomonadota</taxon>
        <taxon>Alphaproteobacteria</taxon>
        <taxon>Hyphomicrobiales</taxon>
        <taxon>Brucellaceae</taxon>
        <taxon>Falsochrobactrum</taxon>
    </lineage>
</organism>
<accession>A0A949UUY7</accession>
<feature type="transmembrane region" description="Helical" evidence="7">
    <location>
        <begin position="12"/>
        <end position="30"/>
    </location>
</feature>
<feature type="transmembrane region" description="Helical" evidence="7">
    <location>
        <begin position="172"/>
        <end position="193"/>
    </location>
</feature>
<dbReference type="CDD" id="cd06261">
    <property type="entry name" value="TM_PBP2"/>
    <property type="match status" value="1"/>
</dbReference>
<evidence type="ECO:0000256" key="5">
    <source>
        <dbReference type="ARBA" id="ARBA00022989"/>
    </source>
</evidence>
<dbReference type="AlphaFoldDB" id="A0A949UUY7"/>
<keyword evidence="4 7" id="KW-0812">Transmembrane</keyword>
<dbReference type="Proteomes" id="UP000752297">
    <property type="component" value="Unassembled WGS sequence"/>
</dbReference>
<gene>
    <name evidence="9" type="ORF">KUG47_09805</name>
</gene>
<evidence type="ECO:0000256" key="7">
    <source>
        <dbReference type="RuleBase" id="RU363032"/>
    </source>
</evidence>
<keyword evidence="2 7" id="KW-0813">Transport</keyword>
<dbReference type="InterPro" id="IPR000515">
    <property type="entry name" value="MetI-like"/>
</dbReference>
<feature type="transmembrane region" description="Helical" evidence="7">
    <location>
        <begin position="240"/>
        <end position="260"/>
    </location>
</feature>
<comment type="caution">
    <text evidence="9">The sequence shown here is derived from an EMBL/GenBank/DDBJ whole genome shotgun (WGS) entry which is preliminary data.</text>
</comment>
<evidence type="ECO:0000259" key="8">
    <source>
        <dbReference type="PROSITE" id="PS50928"/>
    </source>
</evidence>
<comment type="similarity">
    <text evidence="7">Belongs to the binding-protein-dependent transport system permease family.</text>
</comment>
<dbReference type="InterPro" id="IPR045621">
    <property type="entry name" value="BPD_transp_1_N"/>
</dbReference>
<dbReference type="EMBL" id="JAHRVA010000003">
    <property type="protein sequence ID" value="MBV2143791.1"/>
    <property type="molecule type" value="Genomic_DNA"/>
</dbReference>
<feature type="transmembrane region" description="Helical" evidence="7">
    <location>
        <begin position="272"/>
        <end position="293"/>
    </location>
</feature>
<evidence type="ECO:0000256" key="2">
    <source>
        <dbReference type="ARBA" id="ARBA00022448"/>
    </source>
</evidence>
<comment type="subcellular location">
    <subcellularLocation>
        <location evidence="1">Cell inner membrane</location>
        <topology evidence="1">Multi-pass membrane protein</topology>
    </subcellularLocation>
    <subcellularLocation>
        <location evidence="7">Cell membrane</location>
        <topology evidence="7">Multi-pass membrane protein</topology>
    </subcellularLocation>
</comment>
<keyword evidence="5 7" id="KW-1133">Transmembrane helix</keyword>
<evidence type="ECO:0000313" key="10">
    <source>
        <dbReference type="Proteomes" id="UP000752297"/>
    </source>
</evidence>
<evidence type="ECO:0000313" key="9">
    <source>
        <dbReference type="EMBL" id="MBV2143791.1"/>
    </source>
</evidence>
<evidence type="ECO:0000256" key="4">
    <source>
        <dbReference type="ARBA" id="ARBA00022692"/>
    </source>
</evidence>
<evidence type="ECO:0000256" key="1">
    <source>
        <dbReference type="ARBA" id="ARBA00004429"/>
    </source>
</evidence>
<dbReference type="PANTHER" id="PTHR43163">
    <property type="entry name" value="DIPEPTIDE TRANSPORT SYSTEM PERMEASE PROTEIN DPPB-RELATED"/>
    <property type="match status" value="1"/>
</dbReference>
<evidence type="ECO:0000256" key="6">
    <source>
        <dbReference type="ARBA" id="ARBA00023136"/>
    </source>
</evidence>
<feature type="transmembrane region" description="Helical" evidence="7">
    <location>
        <begin position="94"/>
        <end position="121"/>
    </location>
</feature>
<feature type="domain" description="ABC transmembrane type-1" evidence="8">
    <location>
        <begin position="94"/>
        <end position="297"/>
    </location>
</feature>
<dbReference type="GO" id="GO:0005886">
    <property type="term" value="C:plasma membrane"/>
    <property type="evidence" value="ECO:0007669"/>
    <property type="project" value="UniProtKB-SubCell"/>
</dbReference>
<dbReference type="Pfam" id="PF00528">
    <property type="entry name" value="BPD_transp_1"/>
    <property type="match status" value="1"/>
</dbReference>
<keyword evidence="6 7" id="KW-0472">Membrane</keyword>
<feature type="transmembrane region" description="Helical" evidence="7">
    <location>
        <begin position="214"/>
        <end position="234"/>
    </location>
</feature>
<sequence>MVYFVLRRLISAAPTLFVVVTASFFLMRFAPGGPFSLERPLPPEVMANLMKTYNLDQPLWHQYIHYVGNALKGDFGPSFVYKGQSVFELLTSGLFYSFILGIWALLIGVLAGVAIGIVAALNHNKLPDYGAMTVSTIGITIPNFVIGPLLILLFSIYLGWLPAGGWGSGGAANLLLPIITLALPQIAIYARLVRGAMIEALHSDHIRTLKAYGLPKFIIVVVHALRGAMLPAVSYMGPSAAALLTGSVVVETIYSVPGIGRYFVIGALNRDYTLVMGTVILIATLVIIFNLLIDVLYGVLDPRVRYD</sequence>
<dbReference type="RefSeq" id="WP_217677766.1">
    <property type="nucleotide sequence ID" value="NZ_JAHRVA010000003.1"/>
</dbReference>
<reference evidence="9 10" key="1">
    <citation type="submission" date="2021-06" db="EMBL/GenBank/DDBJ databases">
        <title>Falsochrobactrum tianjin sp.nov., a new petroleum-degrading bacteria isolated from oily soils.</title>
        <authorList>
            <person name="Chen G."/>
            <person name="Chen H."/>
            <person name="Tian J."/>
            <person name="Qing J."/>
            <person name="Zhong L."/>
            <person name="Ma W."/>
            <person name="Song Y."/>
            <person name="Cui X."/>
            <person name="Yan B."/>
        </authorList>
    </citation>
    <scope>NUCLEOTIDE SEQUENCE [LARGE SCALE GENOMIC DNA]</scope>
    <source>
        <strain evidence="9 10">TDYN1</strain>
    </source>
</reference>
<protein>
    <submittedName>
        <fullName evidence="9">ABC transporter permease subunit</fullName>
    </submittedName>
</protein>
<evidence type="ECO:0000256" key="3">
    <source>
        <dbReference type="ARBA" id="ARBA00022475"/>
    </source>
</evidence>
<feature type="transmembrane region" description="Helical" evidence="7">
    <location>
        <begin position="133"/>
        <end position="160"/>
    </location>
</feature>
<dbReference type="Pfam" id="PF19300">
    <property type="entry name" value="BPD_transp_1_N"/>
    <property type="match status" value="1"/>
</dbReference>
<dbReference type="GO" id="GO:0055085">
    <property type="term" value="P:transmembrane transport"/>
    <property type="evidence" value="ECO:0007669"/>
    <property type="project" value="InterPro"/>
</dbReference>